<feature type="region of interest" description="Disordered" evidence="1">
    <location>
        <begin position="73"/>
        <end position="106"/>
    </location>
</feature>
<evidence type="ECO:0000313" key="3">
    <source>
        <dbReference type="Proteomes" id="UP000799539"/>
    </source>
</evidence>
<dbReference type="AlphaFoldDB" id="A0A6A6F7B5"/>
<reference evidence="2" key="1">
    <citation type="journal article" date="2020" name="Stud. Mycol.">
        <title>101 Dothideomycetes genomes: a test case for predicting lifestyles and emergence of pathogens.</title>
        <authorList>
            <person name="Haridas S."/>
            <person name="Albert R."/>
            <person name="Binder M."/>
            <person name="Bloem J."/>
            <person name="Labutti K."/>
            <person name="Salamov A."/>
            <person name="Andreopoulos B."/>
            <person name="Baker S."/>
            <person name="Barry K."/>
            <person name="Bills G."/>
            <person name="Bluhm B."/>
            <person name="Cannon C."/>
            <person name="Castanera R."/>
            <person name="Culley D."/>
            <person name="Daum C."/>
            <person name="Ezra D."/>
            <person name="Gonzalez J."/>
            <person name="Henrissat B."/>
            <person name="Kuo A."/>
            <person name="Liang C."/>
            <person name="Lipzen A."/>
            <person name="Lutzoni F."/>
            <person name="Magnuson J."/>
            <person name="Mondo S."/>
            <person name="Nolan M."/>
            <person name="Ohm R."/>
            <person name="Pangilinan J."/>
            <person name="Park H.-J."/>
            <person name="Ramirez L."/>
            <person name="Alfaro M."/>
            <person name="Sun H."/>
            <person name="Tritt A."/>
            <person name="Yoshinaga Y."/>
            <person name="Zwiers L.-H."/>
            <person name="Turgeon B."/>
            <person name="Goodwin S."/>
            <person name="Spatafora J."/>
            <person name="Crous P."/>
            <person name="Grigoriev I."/>
        </authorList>
    </citation>
    <scope>NUCLEOTIDE SEQUENCE</scope>
    <source>
        <strain evidence="2">SCOH1-5</strain>
    </source>
</reference>
<dbReference type="EMBL" id="ML992685">
    <property type="protein sequence ID" value="KAF2209782.1"/>
    <property type="molecule type" value="Genomic_DNA"/>
</dbReference>
<dbReference type="Proteomes" id="UP000799539">
    <property type="component" value="Unassembled WGS sequence"/>
</dbReference>
<keyword evidence="3" id="KW-1185">Reference proteome</keyword>
<accession>A0A6A6F7B5</accession>
<organism evidence="2 3">
    <name type="scientific">Cercospora zeae-maydis SCOH1-5</name>
    <dbReference type="NCBI Taxonomy" id="717836"/>
    <lineage>
        <taxon>Eukaryota</taxon>
        <taxon>Fungi</taxon>
        <taxon>Dikarya</taxon>
        <taxon>Ascomycota</taxon>
        <taxon>Pezizomycotina</taxon>
        <taxon>Dothideomycetes</taxon>
        <taxon>Dothideomycetidae</taxon>
        <taxon>Mycosphaerellales</taxon>
        <taxon>Mycosphaerellaceae</taxon>
        <taxon>Cercospora</taxon>
    </lineage>
</organism>
<evidence type="ECO:0000256" key="1">
    <source>
        <dbReference type="SAM" id="MobiDB-lite"/>
    </source>
</evidence>
<sequence length="185" mass="18955">MERFTLRPVPPSHCRYLQCNAVLAAPTGTGSAAVGDMAAELLSCGQAYYDATKIATFLKMTLAAMGDSVYPPTKGSAPGKDPGSGGGDGDAFTKPPTTQQLSDSPYESSLYSDCHSATQVVVTSPLATSNLTIIGPRLLVAWPAGNSGAAAFFRPSEGGVNGSLSIGLSGTESATGFEYLLPRSL</sequence>
<protein>
    <submittedName>
        <fullName evidence="2">Uncharacterized protein</fullName>
    </submittedName>
</protein>
<gene>
    <name evidence="2" type="ORF">CERZMDRAFT_86744</name>
</gene>
<name>A0A6A6F7B5_9PEZI</name>
<proteinExistence type="predicted"/>
<dbReference type="OrthoDB" id="3639589at2759"/>
<feature type="compositionally biased region" description="Polar residues" evidence="1">
    <location>
        <begin position="95"/>
        <end position="106"/>
    </location>
</feature>
<evidence type="ECO:0000313" key="2">
    <source>
        <dbReference type="EMBL" id="KAF2209782.1"/>
    </source>
</evidence>